<dbReference type="WBParaSite" id="PSAMB.scaffold2056size25729.g16196.t1">
    <property type="protein sequence ID" value="PSAMB.scaffold2056size25729.g16196.t1"/>
    <property type="gene ID" value="PSAMB.scaffold2056size25729.g16196"/>
</dbReference>
<evidence type="ECO:0000256" key="1">
    <source>
        <dbReference type="SAM" id="MobiDB-lite"/>
    </source>
</evidence>
<evidence type="ECO:0000313" key="2">
    <source>
        <dbReference type="Proteomes" id="UP000887566"/>
    </source>
</evidence>
<organism evidence="2 3">
    <name type="scientific">Plectus sambesii</name>
    <dbReference type="NCBI Taxonomy" id="2011161"/>
    <lineage>
        <taxon>Eukaryota</taxon>
        <taxon>Metazoa</taxon>
        <taxon>Ecdysozoa</taxon>
        <taxon>Nematoda</taxon>
        <taxon>Chromadorea</taxon>
        <taxon>Plectida</taxon>
        <taxon>Plectina</taxon>
        <taxon>Plectoidea</taxon>
        <taxon>Plectidae</taxon>
        <taxon>Plectus</taxon>
    </lineage>
</organism>
<feature type="region of interest" description="Disordered" evidence="1">
    <location>
        <begin position="1"/>
        <end position="55"/>
    </location>
</feature>
<name>A0A914VIQ2_9BILA</name>
<proteinExistence type="predicted"/>
<keyword evidence="2" id="KW-1185">Reference proteome</keyword>
<sequence>MSAGYVVRETLNDPGTGRRERQRRVWQQSRRGERRDVQSATPTIHPHPPIFVCPGRVRDAASSRSEPERRRVKAVEVGGRMRSIGVSHHSVRRVVAS</sequence>
<dbReference type="Proteomes" id="UP000887566">
    <property type="component" value="Unplaced"/>
</dbReference>
<protein>
    <submittedName>
        <fullName evidence="3">Uncharacterized protein</fullName>
    </submittedName>
</protein>
<accession>A0A914VIQ2</accession>
<evidence type="ECO:0000313" key="3">
    <source>
        <dbReference type="WBParaSite" id="PSAMB.scaffold2056size25729.g16196.t1"/>
    </source>
</evidence>
<reference evidence="3" key="1">
    <citation type="submission" date="2022-11" db="UniProtKB">
        <authorList>
            <consortium name="WormBaseParasite"/>
        </authorList>
    </citation>
    <scope>IDENTIFICATION</scope>
</reference>
<dbReference type="AlphaFoldDB" id="A0A914VIQ2"/>